<evidence type="ECO:0000256" key="4">
    <source>
        <dbReference type="ARBA" id="ARBA00022692"/>
    </source>
</evidence>
<dbReference type="Proteomes" id="UP001249851">
    <property type="component" value="Unassembled WGS sequence"/>
</dbReference>
<evidence type="ECO:0000256" key="6">
    <source>
        <dbReference type="ARBA" id="ARBA00023018"/>
    </source>
</evidence>
<evidence type="ECO:0000256" key="1">
    <source>
        <dbReference type="ARBA" id="ARBA00004651"/>
    </source>
</evidence>
<keyword evidence="8 18" id="KW-0472">Membrane</keyword>
<feature type="compositionally biased region" description="Basic and acidic residues" evidence="17">
    <location>
        <begin position="853"/>
        <end position="875"/>
    </location>
</feature>
<feature type="binding site" evidence="15">
    <location>
        <position position="690"/>
    </location>
    <ligand>
        <name>L-glutamate</name>
        <dbReference type="ChEBI" id="CHEBI:29985"/>
    </ligand>
</feature>
<dbReference type="SMART" id="SM00918">
    <property type="entry name" value="Lig_chan-Glu_bd"/>
    <property type="match status" value="1"/>
</dbReference>
<evidence type="ECO:0000256" key="8">
    <source>
        <dbReference type="ARBA" id="ARBA00023136"/>
    </source>
</evidence>
<dbReference type="Pfam" id="PF01094">
    <property type="entry name" value="ANF_receptor"/>
    <property type="match status" value="1"/>
</dbReference>
<evidence type="ECO:0000256" key="3">
    <source>
        <dbReference type="ARBA" id="ARBA00022475"/>
    </source>
</evidence>
<keyword evidence="3" id="KW-1003">Cell membrane</keyword>
<evidence type="ECO:0000256" key="10">
    <source>
        <dbReference type="ARBA" id="ARBA00023180"/>
    </source>
</evidence>
<dbReference type="SMART" id="SM00079">
    <property type="entry name" value="PBPe"/>
    <property type="match status" value="1"/>
</dbReference>
<evidence type="ECO:0000256" key="7">
    <source>
        <dbReference type="ARBA" id="ARBA00023065"/>
    </source>
</evidence>
<keyword evidence="11" id="KW-0628">Postsynaptic cell membrane</keyword>
<dbReference type="AlphaFoldDB" id="A0AAD9QS57"/>
<keyword evidence="7" id="KW-0406">Ion transport</keyword>
<evidence type="ECO:0000313" key="23">
    <source>
        <dbReference type="Proteomes" id="UP001249851"/>
    </source>
</evidence>
<dbReference type="PRINTS" id="PR00177">
    <property type="entry name" value="NMDARECEPTOR"/>
</dbReference>
<feature type="transmembrane region" description="Helical" evidence="18">
    <location>
        <begin position="589"/>
        <end position="614"/>
    </location>
</feature>
<protein>
    <submittedName>
        <fullName evidence="22">Glutamate receptor 2</fullName>
    </submittedName>
</protein>
<dbReference type="Gene3D" id="1.10.287.70">
    <property type="match status" value="1"/>
</dbReference>
<evidence type="ECO:0000256" key="9">
    <source>
        <dbReference type="ARBA" id="ARBA00023170"/>
    </source>
</evidence>
<keyword evidence="23" id="KW-1185">Reference proteome</keyword>
<evidence type="ECO:0000256" key="14">
    <source>
        <dbReference type="ARBA" id="ARBA00034100"/>
    </source>
</evidence>
<evidence type="ECO:0000256" key="5">
    <source>
        <dbReference type="ARBA" id="ARBA00022989"/>
    </source>
</evidence>
<dbReference type="SUPFAM" id="SSF53822">
    <property type="entry name" value="Periplasmic binding protein-like I"/>
    <property type="match status" value="1"/>
</dbReference>
<gene>
    <name evidence="22" type="ORF">P5673_009994</name>
</gene>
<keyword evidence="6" id="KW-0770">Synapse</keyword>
<reference evidence="22" key="2">
    <citation type="journal article" date="2023" name="Science">
        <title>Genomic signatures of disease resistance in endangered staghorn corals.</title>
        <authorList>
            <person name="Vollmer S.V."/>
            <person name="Selwyn J.D."/>
            <person name="Despard B.A."/>
            <person name="Roesel C.L."/>
        </authorList>
    </citation>
    <scope>NUCLEOTIDE SEQUENCE</scope>
    <source>
        <strain evidence="22">K2</strain>
    </source>
</reference>
<feature type="signal peptide" evidence="19">
    <location>
        <begin position="1"/>
        <end position="22"/>
    </location>
</feature>
<dbReference type="SUPFAM" id="SSF53850">
    <property type="entry name" value="Periplasmic binding protein-like II"/>
    <property type="match status" value="1"/>
</dbReference>
<dbReference type="InterPro" id="IPR015683">
    <property type="entry name" value="Ionotropic_Glu_rcpt"/>
</dbReference>
<evidence type="ECO:0000256" key="19">
    <source>
        <dbReference type="SAM" id="SignalP"/>
    </source>
</evidence>
<proteinExistence type="predicted"/>
<dbReference type="FunFam" id="3.40.190.10:FF:000024">
    <property type="entry name" value="Glutamate receptor, ionotropic, delta 1"/>
    <property type="match status" value="1"/>
</dbReference>
<keyword evidence="5 18" id="KW-1133">Transmembrane helix</keyword>
<evidence type="ECO:0000256" key="12">
    <source>
        <dbReference type="ARBA" id="ARBA00023286"/>
    </source>
</evidence>
<evidence type="ECO:0000259" key="20">
    <source>
        <dbReference type="SMART" id="SM00079"/>
    </source>
</evidence>
<evidence type="ECO:0000259" key="21">
    <source>
        <dbReference type="SMART" id="SM00918"/>
    </source>
</evidence>
<evidence type="ECO:0000256" key="17">
    <source>
        <dbReference type="SAM" id="MobiDB-lite"/>
    </source>
</evidence>
<feature type="domain" description="Ionotropic glutamate receptor C-terminal" evidence="20">
    <location>
        <begin position="381"/>
        <end position="742"/>
    </location>
</feature>
<dbReference type="Gene3D" id="3.40.190.10">
    <property type="entry name" value="Periplasmic binding protein-like II"/>
    <property type="match status" value="1"/>
</dbReference>
<dbReference type="Gene3D" id="3.40.50.2300">
    <property type="match status" value="2"/>
</dbReference>
<evidence type="ECO:0000256" key="16">
    <source>
        <dbReference type="PIRSR" id="PIRSR601508-2"/>
    </source>
</evidence>
<dbReference type="InterPro" id="IPR001828">
    <property type="entry name" value="ANF_lig-bd_rcpt"/>
</dbReference>
<sequence>MKFGSSTITIFIILSRNVLIGSELTLKIAQYLIHKGIVAVVGPAMSFDVKYTQPYFAGFHIPQFAPVATDPAFCAMSPNFPYLLRMSPCDNIQCQALAAIINCYNWTQFALLMSKDDYGINGMVALKDEAYKRGWSVVAHEHFEPVPDPYQINITRQLKWIRQTGTRIVILNCYKKYSRQILKQAGDLGMMKNWVWIVTDAQTEQDWQILGDDFVVNQFYGIIGTRLAYGDGSRYQETLKNWKSDEHGELDVVAGKFYDAVLAISWSLHLMILDGYDITGQSLGFDFDSGPIKPWRYGKELMKYIRKINTSGTMNDLNFQQDGSPTYQEYDIVNLGRTGFVQVGKWSPIRGLEMFPDKPVLWLSQSLHIPRDRAKTVENTTLRVVTMIEPPFVEKEVTSSGKIVYKGFCIELLNRLQQDMKFKYTLEAVPKNRYGSWDLFDEKWSGIIGYLVEKKADLAIGPLTVNSQRQSAVDFTQPFVHLGLSILVKNSVNVDYKVFSFLKPFNAYLWIAIVVATILVGVFLWLHATFSPRGYHGRIAQSRDPRQVREDHWTTRDCLRLFDSMWSSFSYGVGQGADIAHPKSISGRVVVAFWWFAMLIISASYTANLASFLIRDVFETPISSLDDLAAQTSIKYGCVKDSHTMTFFQMSRVATHAKMWAFMQRHNTFVENVTEGVKRARDGGYAFISDSQGLWQIWLWIWTFKTFTLHPSIQRQNFRAATERICEFTNTKMASRKANFGSGDVMHFYDMAGVFYAVMFGLAFSSFALLGELAWATRKDKKQEKASRLLQGIKDRLVLSWKRKRETTRRSYDDEPVTYWSIAIERLQNLIPTNRKDKRVIDKRRRRTNFMTDEQHEATDEKLVSVREPVNEHSSKPTSYI</sequence>
<feature type="binding site" evidence="15">
    <location>
        <position position="464"/>
    </location>
    <ligand>
        <name>L-glutamate</name>
        <dbReference type="ChEBI" id="CHEBI:29985"/>
    </ligand>
</feature>
<organism evidence="22 23">
    <name type="scientific">Acropora cervicornis</name>
    <name type="common">Staghorn coral</name>
    <dbReference type="NCBI Taxonomy" id="6130"/>
    <lineage>
        <taxon>Eukaryota</taxon>
        <taxon>Metazoa</taxon>
        <taxon>Cnidaria</taxon>
        <taxon>Anthozoa</taxon>
        <taxon>Hexacorallia</taxon>
        <taxon>Scleractinia</taxon>
        <taxon>Astrocoeniina</taxon>
        <taxon>Acroporidae</taxon>
        <taxon>Acropora</taxon>
    </lineage>
</organism>
<evidence type="ECO:0000256" key="13">
    <source>
        <dbReference type="ARBA" id="ARBA00023303"/>
    </source>
</evidence>
<name>A0AAD9QS57_ACRCE</name>
<evidence type="ECO:0000256" key="11">
    <source>
        <dbReference type="ARBA" id="ARBA00023257"/>
    </source>
</evidence>
<keyword evidence="9 22" id="KW-0675">Receptor</keyword>
<dbReference type="EMBL" id="JARQWQ010000017">
    <property type="protein sequence ID" value="KAK2566473.1"/>
    <property type="molecule type" value="Genomic_DNA"/>
</dbReference>
<feature type="domain" description="Ionotropic glutamate receptor L-glutamate and glycine-binding" evidence="21">
    <location>
        <begin position="391"/>
        <end position="453"/>
    </location>
</feature>
<comment type="caution">
    <text evidence="22">The sequence shown here is derived from an EMBL/GenBank/DDBJ whole genome shotgun (WGS) entry which is preliminary data.</text>
</comment>
<keyword evidence="13" id="KW-0407">Ion channel</keyword>
<feature type="transmembrane region" description="Helical" evidence="18">
    <location>
        <begin position="754"/>
        <end position="775"/>
    </location>
</feature>
<feature type="binding site" evidence="15">
    <location>
        <position position="462"/>
    </location>
    <ligand>
        <name>L-glutamate</name>
        <dbReference type="ChEBI" id="CHEBI:29985"/>
    </ligand>
</feature>
<feature type="region of interest" description="Disordered" evidence="17">
    <location>
        <begin position="847"/>
        <end position="881"/>
    </location>
</feature>
<evidence type="ECO:0000256" key="15">
    <source>
        <dbReference type="PIRSR" id="PIRSR601508-1"/>
    </source>
</evidence>
<evidence type="ECO:0000313" key="22">
    <source>
        <dbReference type="EMBL" id="KAK2566473.1"/>
    </source>
</evidence>
<feature type="transmembrane region" description="Helical" evidence="18">
    <location>
        <begin position="507"/>
        <end position="528"/>
    </location>
</feature>
<dbReference type="PANTHER" id="PTHR18966">
    <property type="entry name" value="IONOTROPIC GLUTAMATE RECEPTOR"/>
    <property type="match status" value="1"/>
</dbReference>
<dbReference type="FunFam" id="1.10.287.70:FF:000143">
    <property type="entry name" value="Probable glutamate receptor"/>
    <property type="match status" value="1"/>
</dbReference>
<evidence type="ECO:0000256" key="2">
    <source>
        <dbReference type="ARBA" id="ARBA00022448"/>
    </source>
</evidence>
<accession>A0AAD9QS57</accession>
<keyword evidence="12" id="KW-1071">Ligand-gated ion channel</keyword>
<keyword evidence="4 18" id="KW-0812">Transmembrane</keyword>
<reference evidence="22" key="1">
    <citation type="journal article" date="2023" name="G3 (Bethesda)">
        <title>Whole genome assembly and annotation of the endangered Caribbean coral Acropora cervicornis.</title>
        <authorList>
            <person name="Selwyn J.D."/>
            <person name="Vollmer S.V."/>
        </authorList>
    </citation>
    <scope>NUCLEOTIDE SEQUENCE</scope>
    <source>
        <strain evidence="22">K2</strain>
    </source>
</reference>
<dbReference type="InterPro" id="IPR001508">
    <property type="entry name" value="Iono_Glu_rcpt_met"/>
</dbReference>
<keyword evidence="10" id="KW-0325">Glycoprotein</keyword>
<dbReference type="InterPro" id="IPR028082">
    <property type="entry name" value="Peripla_BP_I"/>
</dbReference>
<dbReference type="GO" id="GO:0015276">
    <property type="term" value="F:ligand-gated monoatomic ion channel activity"/>
    <property type="evidence" value="ECO:0007669"/>
    <property type="project" value="InterPro"/>
</dbReference>
<feature type="binding site" evidence="15">
    <location>
        <position position="469"/>
    </location>
    <ligand>
        <name>L-glutamate</name>
        <dbReference type="ChEBI" id="CHEBI:29985"/>
    </ligand>
</feature>
<keyword evidence="19" id="KW-0732">Signal</keyword>
<evidence type="ECO:0000256" key="18">
    <source>
        <dbReference type="SAM" id="Phobius"/>
    </source>
</evidence>
<feature type="chain" id="PRO_5041949416" evidence="19">
    <location>
        <begin position="23"/>
        <end position="881"/>
    </location>
</feature>
<keyword evidence="2" id="KW-0813">Transport</keyword>
<dbReference type="GO" id="GO:0038023">
    <property type="term" value="F:signaling receptor activity"/>
    <property type="evidence" value="ECO:0007669"/>
    <property type="project" value="InterPro"/>
</dbReference>
<dbReference type="Pfam" id="PF10613">
    <property type="entry name" value="Lig_chan-Glu_bd"/>
    <property type="match status" value="1"/>
</dbReference>
<feature type="binding site" evidence="15">
    <location>
        <position position="644"/>
    </location>
    <ligand>
        <name>L-glutamate</name>
        <dbReference type="ChEBI" id="CHEBI:29985"/>
    </ligand>
</feature>
<feature type="site" description="Crucial to convey clamshell closure to channel opening" evidence="16">
    <location>
        <position position="622"/>
    </location>
</feature>
<dbReference type="InterPro" id="IPR019594">
    <property type="entry name" value="Glu/Gly-bd"/>
</dbReference>
<dbReference type="InterPro" id="IPR001320">
    <property type="entry name" value="Iontro_rcpt_C"/>
</dbReference>
<dbReference type="Pfam" id="PF00060">
    <property type="entry name" value="Lig_chan"/>
    <property type="match status" value="1"/>
</dbReference>
<comment type="subcellular location">
    <subcellularLocation>
        <location evidence="1">Cell membrane</location>
        <topology evidence="1">Multi-pass membrane protein</topology>
    </subcellularLocation>
    <subcellularLocation>
        <location evidence="14">Postsynaptic cell membrane</location>
    </subcellularLocation>
</comment>
<dbReference type="GO" id="GO:0045211">
    <property type="term" value="C:postsynaptic membrane"/>
    <property type="evidence" value="ECO:0007669"/>
    <property type="project" value="UniProtKB-SubCell"/>
</dbReference>